<evidence type="ECO:0000313" key="3">
    <source>
        <dbReference type="Proteomes" id="UP001597319"/>
    </source>
</evidence>
<dbReference type="EMBL" id="JBHULE010000019">
    <property type="protein sequence ID" value="MFD2563738.1"/>
    <property type="molecule type" value="Genomic_DNA"/>
</dbReference>
<feature type="transmembrane region" description="Helical" evidence="1">
    <location>
        <begin position="151"/>
        <end position="171"/>
    </location>
</feature>
<keyword evidence="1" id="KW-0812">Transmembrane</keyword>
<dbReference type="Proteomes" id="UP001597319">
    <property type="component" value="Unassembled WGS sequence"/>
</dbReference>
<feature type="transmembrane region" description="Helical" evidence="1">
    <location>
        <begin position="225"/>
        <end position="246"/>
    </location>
</feature>
<keyword evidence="1" id="KW-1133">Transmembrane helix</keyword>
<feature type="transmembrane region" description="Helical" evidence="1">
    <location>
        <begin position="191"/>
        <end position="213"/>
    </location>
</feature>
<accession>A0ABW5LFT6</accession>
<evidence type="ECO:0000313" key="2">
    <source>
        <dbReference type="EMBL" id="MFD2563738.1"/>
    </source>
</evidence>
<feature type="transmembrane region" description="Helical" evidence="1">
    <location>
        <begin position="110"/>
        <end position="131"/>
    </location>
</feature>
<organism evidence="2 3">
    <name type="scientific">Aquimarina rubra</name>
    <dbReference type="NCBI Taxonomy" id="1920033"/>
    <lineage>
        <taxon>Bacteria</taxon>
        <taxon>Pseudomonadati</taxon>
        <taxon>Bacteroidota</taxon>
        <taxon>Flavobacteriia</taxon>
        <taxon>Flavobacteriales</taxon>
        <taxon>Flavobacteriaceae</taxon>
        <taxon>Aquimarina</taxon>
    </lineage>
</organism>
<reference evidence="3" key="1">
    <citation type="journal article" date="2019" name="Int. J. Syst. Evol. Microbiol.">
        <title>The Global Catalogue of Microorganisms (GCM) 10K type strain sequencing project: providing services to taxonomists for standard genome sequencing and annotation.</title>
        <authorList>
            <consortium name="The Broad Institute Genomics Platform"/>
            <consortium name="The Broad Institute Genome Sequencing Center for Infectious Disease"/>
            <person name="Wu L."/>
            <person name="Ma J."/>
        </authorList>
    </citation>
    <scope>NUCLEOTIDE SEQUENCE [LARGE SCALE GENOMIC DNA]</scope>
    <source>
        <strain evidence="3">KCTC 52274</strain>
    </source>
</reference>
<gene>
    <name evidence="2" type="ORF">ACFSR1_13745</name>
</gene>
<protein>
    <submittedName>
        <fullName evidence="2">Uncharacterized protein</fullName>
    </submittedName>
</protein>
<keyword evidence="1" id="KW-0472">Membrane</keyword>
<name>A0ABW5LFT6_9FLAO</name>
<keyword evidence="3" id="KW-1185">Reference proteome</keyword>
<dbReference type="RefSeq" id="WP_378293425.1">
    <property type="nucleotide sequence ID" value="NZ_JBHULE010000019.1"/>
</dbReference>
<proteinExistence type="predicted"/>
<comment type="caution">
    <text evidence="2">The sequence shown here is derived from an EMBL/GenBank/DDBJ whole genome shotgun (WGS) entry which is preliminary data.</text>
</comment>
<evidence type="ECO:0000256" key="1">
    <source>
        <dbReference type="SAM" id="Phobius"/>
    </source>
</evidence>
<sequence length="260" mass="28002">MATATDTSKTTVKTTKTISPKPEIVPGISKEIIDELSKEINNMLSFAVYNGIIINTEVNSLIQKSSVDDLINAHNLLCKNIAPATPKSIHYTKQLNQQGKGKTLFGKLPLVRNLIILALFFLATFIISSLSPEVNDASLDKGVLNNNGMSLLLNLSFLASVSGLGVLFYLLKSVSTSAKNSTLVPEDTIYYIAMIILGVIAGLISSEIISFYRTDPNDINLFNKSVLALIGGFSSDAIFSILQGIIDRIKAIFIPSSSAS</sequence>